<name>A0A060C7S6_9BURK</name>
<reference evidence="1" key="1">
    <citation type="journal article" date="2013" name="Environ. Microbiol.">
        <title>Seasonally variable intestinal metagenomes of the red palm weevil (Rhynchophorus ferrugineus).</title>
        <authorList>
            <person name="Jia S."/>
            <person name="Zhang X."/>
            <person name="Zhang G."/>
            <person name="Yin A."/>
            <person name="Zhang S."/>
            <person name="Li F."/>
            <person name="Wang L."/>
            <person name="Zhao D."/>
            <person name="Yun Q."/>
            <person name="Tala"/>
            <person name="Wang J."/>
            <person name="Sun G."/>
            <person name="Baabdullah M."/>
            <person name="Yu X."/>
            <person name="Hu S."/>
            <person name="Al-Mssallem I.S."/>
            <person name="Yu J."/>
        </authorList>
    </citation>
    <scope>NUCLEOTIDE SEQUENCE</scope>
</reference>
<dbReference type="AlphaFoldDB" id="A0A060C7S6"/>
<dbReference type="Gene3D" id="3.40.50.2000">
    <property type="entry name" value="Glycogen Phosphorylase B"/>
    <property type="match status" value="2"/>
</dbReference>
<dbReference type="EMBL" id="KF123967">
    <property type="protein sequence ID" value="AIA91279.1"/>
    <property type="molecule type" value="Genomic_DNA"/>
</dbReference>
<accession>A0A060C7S6</accession>
<feature type="non-terminal residue" evidence="1">
    <location>
        <position position="1"/>
    </location>
</feature>
<organism evidence="1">
    <name type="scientific">uncultured Curvibacter sp</name>
    <dbReference type="NCBI Taxonomy" id="326294"/>
    <lineage>
        <taxon>Bacteria</taxon>
        <taxon>Pseudomonadati</taxon>
        <taxon>Pseudomonadota</taxon>
        <taxon>Betaproteobacteria</taxon>
        <taxon>Burkholderiales</taxon>
        <taxon>Comamonadaceae</taxon>
        <taxon>Curvibacter</taxon>
        <taxon>environmental samples</taxon>
    </lineage>
</organism>
<protein>
    <submittedName>
        <fullName evidence="1">CAZy families GT5 protein</fullName>
    </submittedName>
</protein>
<dbReference type="SUPFAM" id="SSF53756">
    <property type="entry name" value="UDP-Glycosyltransferase/glycogen phosphorylase"/>
    <property type="match status" value="1"/>
</dbReference>
<sequence>WCGAPADWPTPWSIARWRIWPKAAPTASCRTLDPDDFDHAVRRAFALHRQPDAWRRVQRHAMGLDFGWERSARACLALYRPLVEAVR</sequence>
<evidence type="ECO:0000313" key="1">
    <source>
        <dbReference type="EMBL" id="AIA91279.1"/>
    </source>
</evidence>
<proteinExistence type="predicted"/>